<keyword evidence="2" id="KW-1185">Reference proteome</keyword>
<reference evidence="1 2" key="1">
    <citation type="journal article" date="2022" name="Nat. Ecol. Evol.">
        <title>A masculinizing supergene underlies an exaggerated male reproductive morph in a spider.</title>
        <authorList>
            <person name="Hendrickx F."/>
            <person name="De Corte Z."/>
            <person name="Sonet G."/>
            <person name="Van Belleghem S.M."/>
            <person name="Kostlbacher S."/>
            <person name="Vangestel C."/>
        </authorList>
    </citation>
    <scope>NUCLEOTIDE SEQUENCE [LARGE SCALE GENOMIC DNA]</scope>
    <source>
        <strain evidence="1">W744_W776</strain>
    </source>
</reference>
<comment type="caution">
    <text evidence="1">The sequence shown here is derived from an EMBL/GenBank/DDBJ whole genome shotgun (WGS) entry which is preliminary data.</text>
</comment>
<dbReference type="AlphaFoldDB" id="A0AAV6TLP0"/>
<dbReference type="Proteomes" id="UP000827092">
    <property type="component" value="Unassembled WGS sequence"/>
</dbReference>
<proteinExistence type="predicted"/>
<evidence type="ECO:0000313" key="2">
    <source>
        <dbReference type="Proteomes" id="UP000827092"/>
    </source>
</evidence>
<name>A0AAV6TLP0_9ARAC</name>
<accession>A0AAV6TLP0</accession>
<protein>
    <submittedName>
        <fullName evidence="1">Uncharacterized protein</fullName>
    </submittedName>
</protein>
<organism evidence="1 2">
    <name type="scientific">Oedothorax gibbosus</name>
    <dbReference type="NCBI Taxonomy" id="931172"/>
    <lineage>
        <taxon>Eukaryota</taxon>
        <taxon>Metazoa</taxon>
        <taxon>Ecdysozoa</taxon>
        <taxon>Arthropoda</taxon>
        <taxon>Chelicerata</taxon>
        <taxon>Arachnida</taxon>
        <taxon>Araneae</taxon>
        <taxon>Araneomorphae</taxon>
        <taxon>Entelegynae</taxon>
        <taxon>Araneoidea</taxon>
        <taxon>Linyphiidae</taxon>
        <taxon>Erigoninae</taxon>
        <taxon>Oedothorax</taxon>
    </lineage>
</organism>
<dbReference type="EMBL" id="JAFNEN010002532">
    <property type="protein sequence ID" value="KAG8172613.1"/>
    <property type="molecule type" value="Genomic_DNA"/>
</dbReference>
<sequence length="87" mass="9916">MGITNFCKLIDPLHDPKPPNKPAPFDSILFDVQPFIHAGIASALESEESKLILEVCRVAWYKLHKQLLQFLPFATNDSLKRVEIPSW</sequence>
<gene>
    <name evidence="1" type="ORF">JTE90_007706</name>
</gene>
<evidence type="ECO:0000313" key="1">
    <source>
        <dbReference type="EMBL" id="KAG8172613.1"/>
    </source>
</evidence>